<dbReference type="AlphaFoldDB" id="A0A835CHK2"/>
<reference evidence="1" key="1">
    <citation type="submission" date="2020-09" db="EMBL/GenBank/DDBJ databases">
        <title>Genome-Enabled Discovery of Anthraquinone Biosynthesis in Senna tora.</title>
        <authorList>
            <person name="Kang S.-H."/>
            <person name="Pandey R.P."/>
            <person name="Lee C.-M."/>
            <person name="Sim J.-S."/>
            <person name="Jeong J.-T."/>
            <person name="Choi B.-S."/>
            <person name="Jung M."/>
            <person name="Ginzburg D."/>
            <person name="Zhao K."/>
            <person name="Won S.Y."/>
            <person name="Oh T.-J."/>
            <person name="Yu Y."/>
            <person name="Kim N.-H."/>
            <person name="Lee O.R."/>
            <person name="Lee T.-H."/>
            <person name="Bashyal P."/>
            <person name="Kim T.-S."/>
            <person name="Lee W.-H."/>
            <person name="Kawkins C."/>
            <person name="Kim C.-K."/>
            <person name="Kim J.S."/>
            <person name="Ahn B.O."/>
            <person name="Rhee S.Y."/>
            <person name="Sohng J.K."/>
        </authorList>
    </citation>
    <scope>NUCLEOTIDE SEQUENCE</scope>
    <source>
        <tissue evidence="1">Leaf</tissue>
    </source>
</reference>
<proteinExistence type="predicted"/>
<keyword evidence="2" id="KW-1185">Reference proteome</keyword>
<organism evidence="1 2">
    <name type="scientific">Senna tora</name>
    <dbReference type="NCBI Taxonomy" id="362788"/>
    <lineage>
        <taxon>Eukaryota</taxon>
        <taxon>Viridiplantae</taxon>
        <taxon>Streptophyta</taxon>
        <taxon>Embryophyta</taxon>
        <taxon>Tracheophyta</taxon>
        <taxon>Spermatophyta</taxon>
        <taxon>Magnoliopsida</taxon>
        <taxon>eudicotyledons</taxon>
        <taxon>Gunneridae</taxon>
        <taxon>Pentapetalae</taxon>
        <taxon>rosids</taxon>
        <taxon>fabids</taxon>
        <taxon>Fabales</taxon>
        <taxon>Fabaceae</taxon>
        <taxon>Caesalpinioideae</taxon>
        <taxon>Cassia clade</taxon>
        <taxon>Senna</taxon>
    </lineage>
</organism>
<dbReference type="EMBL" id="JAAIUW010000002">
    <property type="protein sequence ID" value="KAF7841666.1"/>
    <property type="molecule type" value="Genomic_DNA"/>
</dbReference>
<sequence length="240" mass="27388">MEDSIMPKVHSQLEFCDDEQDDVVYVTQIYDSSPTQPLTDGGRGAYQVFDGISDRDVRVQIQNIDTSTELELLQEDANKVHKSKEYDSLHHHVLSSFPRQFCKERSLHCSEKLSYDNLTMVDHTGEVYRDTNTISDLVFDHGGNTCIFLLATRNLSHSIERDATLNMLSICLWKCCSLKLEARKEATINLGVVAVTIKEDVYLIYDSTCSKSKHKLLELLWFESNDGSYVPPILLNFIMP</sequence>
<accession>A0A835CHK2</accession>
<comment type="caution">
    <text evidence="1">The sequence shown here is derived from an EMBL/GenBank/DDBJ whole genome shotgun (WGS) entry which is preliminary data.</text>
</comment>
<gene>
    <name evidence="1" type="ORF">G2W53_003964</name>
</gene>
<dbReference type="Proteomes" id="UP000634136">
    <property type="component" value="Unassembled WGS sequence"/>
</dbReference>
<evidence type="ECO:0000313" key="1">
    <source>
        <dbReference type="EMBL" id="KAF7841666.1"/>
    </source>
</evidence>
<name>A0A835CHK2_9FABA</name>
<protein>
    <submittedName>
        <fullName evidence="1">Uncharacterized protein</fullName>
    </submittedName>
</protein>
<evidence type="ECO:0000313" key="2">
    <source>
        <dbReference type="Proteomes" id="UP000634136"/>
    </source>
</evidence>